<dbReference type="InterPro" id="IPR002347">
    <property type="entry name" value="SDR_fam"/>
</dbReference>
<dbReference type="SUPFAM" id="SSF51735">
    <property type="entry name" value="NAD(P)-binding Rossmann-fold domains"/>
    <property type="match status" value="1"/>
</dbReference>
<dbReference type="RefSeq" id="WP_165326799.1">
    <property type="nucleotide sequence ID" value="NZ_CP049109.1"/>
</dbReference>
<sequence length="254" mass="26964">MARIFITGSSGGLGLEAGGQLVAGGHDVVLHARNAERADAARGALAACQDVAIGDVSTLSGMHALADRIGALGDFDAVIHNVGVFEGRTRGETEDGFTPTFAVNVIAPYLLTATTPRPRRLIYLSSSMHRSGNPGLSDPMFEARRWDATQAYCDSKLYDTMLAFALAQRWPDRRINAVDPGWMPTNMGGKSASGDIPTGAATQVWLATADDADITGGYFLEKREERPAPSATDPDAQARLLAYLEELTGVSLPD</sequence>
<evidence type="ECO:0000313" key="3">
    <source>
        <dbReference type="EMBL" id="QIG79798.1"/>
    </source>
</evidence>
<protein>
    <submittedName>
        <fullName evidence="3">SDR family NAD(P)-dependent oxidoreductase</fullName>
    </submittedName>
</protein>
<organism evidence="3 4">
    <name type="scientific">Stakelama tenebrarum</name>
    <dbReference type="NCBI Taxonomy" id="2711215"/>
    <lineage>
        <taxon>Bacteria</taxon>
        <taxon>Pseudomonadati</taxon>
        <taxon>Pseudomonadota</taxon>
        <taxon>Alphaproteobacteria</taxon>
        <taxon>Sphingomonadales</taxon>
        <taxon>Sphingomonadaceae</taxon>
        <taxon>Stakelama</taxon>
    </lineage>
</organism>
<dbReference type="Proteomes" id="UP000501568">
    <property type="component" value="Chromosome"/>
</dbReference>
<dbReference type="Gene3D" id="3.40.50.720">
    <property type="entry name" value="NAD(P)-binding Rossmann-like Domain"/>
    <property type="match status" value="1"/>
</dbReference>
<dbReference type="PRINTS" id="PR00081">
    <property type="entry name" value="GDHRDH"/>
</dbReference>
<proteinExistence type="inferred from homology"/>
<dbReference type="PANTHER" id="PTHR24320">
    <property type="entry name" value="RETINOL DEHYDROGENASE"/>
    <property type="match status" value="1"/>
</dbReference>
<evidence type="ECO:0000313" key="4">
    <source>
        <dbReference type="Proteomes" id="UP000501568"/>
    </source>
</evidence>
<keyword evidence="4" id="KW-1185">Reference proteome</keyword>
<dbReference type="InterPro" id="IPR036291">
    <property type="entry name" value="NAD(P)-bd_dom_sf"/>
</dbReference>
<name>A0A6G6Y500_9SPHN</name>
<reference evidence="3 4" key="1">
    <citation type="submission" date="2020-02" db="EMBL/GenBank/DDBJ databases">
        <authorList>
            <person name="Zheng R.K."/>
            <person name="Sun C.M."/>
        </authorList>
    </citation>
    <scope>NUCLEOTIDE SEQUENCE [LARGE SCALE GENOMIC DNA]</scope>
    <source>
        <strain evidence="4">zrk23</strain>
    </source>
</reference>
<evidence type="ECO:0000256" key="2">
    <source>
        <dbReference type="ARBA" id="ARBA00023002"/>
    </source>
</evidence>
<gene>
    <name evidence="3" type="ORF">G5C33_08360</name>
</gene>
<dbReference type="GO" id="GO:0016491">
    <property type="term" value="F:oxidoreductase activity"/>
    <property type="evidence" value="ECO:0007669"/>
    <property type="project" value="UniProtKB-KW"/>
</dbReference>
<accession>A0A6G6Y500</accession>
<evidence type="ECO:0000256" key="1">
    <source>
        <dbReference type="ARBA" id="ARBA00006484"/>
    </source>
</evidence>
<dbReference type="KEGG" id="spzr:G5C33_08360"/>
<dbReference type="AlphaFoldDB" id="A0A6G6Y500"/>
<dbReference type="PANTHER" id="PTHR24320:SF274">
    <property type="entry name" value="CHAIN DEHYDROGENASE, PUTATIVE (AFU_ORTHOLOGUE AFUA_4G00440)-RELATED"/>
    <property type="match status" value="1"/>
</dbReference>
<dbReference type="EMBL" id="CP049109">
    <property type="protein sequence ID" value="QIG79798.1"/>
    <property type="molecule type" value="Genomic_DNA"/>
</dbReference>
<dbReference type="Pfam" id="PF00106">
    <property type="entry name" value="adh_short"/>
    <property type="match status" value="1"/>
</dbReference>
<comment type="similarity">
    <text evidence="1">Belongs to the short-chain dehydrogenases/reductases (SDR) family.</text>
</comment>
<keyword evidence="2" id="KW-0560">Oxidoreductase</keyword>